<evidence type="ECO:0000313" key="2">
    <source>
        <dbReference type="EMBL" id="MFC7337725.1"/>
    </source>
</evidence>
<comment type="caution">
    <text evidence="2">The sequence shown here is derived from an EMBL/GenBank/DDBJ whole genome shotgun (WGS) entry which is preliminary data.</text>
</comment>
<protein>
    <submittedName>
        <fullName evidence="2">Transposase</fullName>
    </submittedName>
</protein>
<gene>
    <name evidence="2" type="ORF">ACFQY0_11095</name>
</gene>
<evidence type="ECO:0000313" key="3">
    <source>
        <dbReference type="Proteomes" id="UP001596472"/>
    </source>
</evidence>
<dbReference type="RefSeq" id="WP_379712292.1">
    <property type="nucleotide sequence ID" value="NZ_JBHTBS010000005.1"/>
</dbReference>
<dbReference type="EMBL" id="JBHTBS010000005">
    <property type="protein sequence ID" value="MFC7337725.1"/>
    <property type="molecule type" value="Genomic_DNA"/>
</dbReference>
<dbReference type="InterPro" id="IPR002686">
    <property type="entry name" value="Transposase_17"/>
</dbReference>
<sequence length="346" mass="40011">MGRGPRIEFPGAIYHVLARGNRREAIVLGDDDRWMFLRTLGEMAKRTGIRIHAYALMDNHYHLVLETPKANLVAGMQWFQTTYTRRFNVKNAKWGHLFGGRYKSIVVQGGRGNYFKQLLDYVHLNPVRAGMIQKGDGFDGAEWTSLREYRKPPSKRFEWMETAKGFECSELKDTAAGRRKFIERLERLVDWSEANQAGRVLWEGQSLQSTLRRGWYFGGQAFREKLLKMAGMDGEKPVKKDRKRYTSAELKDLDLKVAGRIVKEGLRILKVDREALPELPKNDPRKALLAHLLMERTSVRLKWIAEELTMGTAPYVSRMAREVREKLEKGDKKTAKLKDEIARVIT</sequence>
<accession>A0ABW2L976</accession>
<dbReference type="Proteomes" id="UP001596472">
    <property type="component" value="Unassembled WGS sequence"/>
</dbReference>
<dbReference type="PANTHER" id="PTHR34322">
    <property type="entry name" value="TRANSPOSASE, Y1_TNP DOMAIN-CONTAINING"/>
    <property type="match status" value="1"/>
</dbReference>
<dbReference type="PANTHER" id="PTHR34322:SF2">
    <property type="entry name" value="TRANSPOSASE IS200-LIKE DOMAIN-CONTAINING PROTEIN"/>
    <property type="match status" value="1"/>
</dbReference>
<dbReference type="InterPro" id="IPR036515">
    <property type="entry name" value="Transposase_17_sf"/>
</dbReference>
<dbReference type="SUPFAM" id="SSF143422">
    <property type="entry name" value="Transposase IS200-like"/>
    <property type="match status" value="1"/>
</dbReference>
<keyword evidence="3" id="KW-1185">Reference proteome</keyword>
<dbReference type="Pfam" id="PF01797">
    <property type="entry name" value="Y1_Tnp"/>
    <property type="match status" value="1"/>
</dbReference>
<dbReference type="SMART" id="SM01321">
    <property type="entry name" value="Y1_Tnp"/>
    <property type="match status" value="1"/>
</dbReference>
<evidence type="ECO:0000259" key="1">
    <source>
        <dbReference type="SMART" id="SM01321"/>
    </source>
</evidence>
<proteinExistence type="predicted"/>
<feature type="domain" description="Transposase IS200-like" evidence="1">
    <location>
        <begin position="9"/>
        <end position="125"/>
    </location>
</feature>
<dbReference type="Gene3D" id="3.30.70.1290">
    <property type="entry name" value="Transposase IS200-like"/>
    <property type="match status" value="1"/>
</dbReference>
<organism evidence="2 3">
    <name type="scientific">Haloferula chungangensis</name>
    <dbReference type="NCBI Taxonomy" id="1048331"/>
    <lineage>
        <taxon>Bacteria</taxon>
        <taxon>Pseudomonadati</taxon>
        <taxon>Verrucomicrobiota</taxon>
        <taxon>Verrucomicrobiia</taxon>
        <taxon>Verrucomicrobiales</taxon>
        <taxon>Verrucomicrobiaceae</taxon>
        <taxon>Haloferula</taxon>
    </lineage>
</organism>
<name>A0ABW2L976_9BACT</name>
<reference evidence="3" key="1">
    <citation type="journal article" date="2019" name="Int. J. Syst. Evol. Microbiol.">
        <title>The Global Catalogue of Microorganisms (GCM) 10K type strain sequencing project: providing services to taxonomists for standard genome sequencing and annotation.</title>
        <authorList>
            <consortium name="The Broad Institute Genomics Platform"/>
            <consortium name="The Broad Institute Genome Sequencing Center for Infectious Disease"/>
            <person name="Wu L."/>
            <person name="Ma J."/>
        </authorList>
    </citation>
    <scope>NUCLEOTIDE SEQUENCE [LARGE SCALE GENOMIC DNA]</scope>
    <source>
        <strain evidence="3">CGMCC 4.1467</strain>
    </source>
</reference>